<dbReference type="AlphaFoldDB" id="A0A3D9CGR1"/>
<protein>
    <submittedName>
        <fullName evidence="5">Transcriptional regulator</fullName>
    </submittedName>
</protein>
<dbReference type="RefSeq" id="WP_115963710.1">
    <property type="nucleotide sequence ID" value="NZ_CBCRVL010000031.1"/>
</dbReference>
<dbReference type="Pfam" id="PF01638">
    <property type="entry name" value="HxlR"/>
    <property type="match status" value="1"/>
</dbReference>
<keyword evidence="3" id="KW-0804">Transcription</keyword>
<proteinExistence type="predicted"/>
<evidence type="ECO:0000313" key="5">
    <source>
        <dbReference type="EMBL" id="REC64872.1"/>
    </source>
</evidence>
<dbReference type="PANTHER" id="PTHR33204">
    <property type="entry name" value="TRANSCRIPTIONAL REGULATOR, MARR FAMILY"/>
    <property type="match status" value="1"/>
</dbReference>
<dbReference type="Proteomes" id="UP000256769">
    <property type="component" value="Unassembled WGS sequence"/>
</dbReference>
<keyword evidence="2" id="KW-0238">DNA-binding</keyword>
<name>A0A3D9CGR1_9FLAO</name>
<keyword evidence="6" id="KW-1185">Reference proteome</keyword>
<accession>A0A3D9CGR1</accession>
<dbReference type="OrthoDB" id="769662at2"/>
<evidence type="ECO:0000256" key="1">
    <source>
        <dbReference type="ARBA" id="ARBA00023015"/>
    </source>
</evidence>
<organism evidence="5 6">
    <name type="scientific">Chryseobacterium flavum</name>
    <dbReference type="NCBI Taxonomy" id="415851"/>
    <lineage>
        <taxon>Bacteria</taxon>
        <taxon>Pseudomonadati</taxon>
        <taxon>Bacteroidota</taxon>
        <taxon>Flavobacteriia</taxon>
        <taxon>Flavobacteriales</taxon>
        <taxon>Weeksellaceae</taxon>
        <taxon>Chryseobacterium group</taxon>
        <taxon>Chryseobacterium</taxon>
    </lineage>
</organism>
<dbReference type="EMBL" id="QNUE01000022">
    <property type="protein sequence ID" value="REC64872.1"/>
    <property type="molecule type" value="Genomic_DNA"/>
</dbReference>
<evidence type="ECO:0000313" key="6">
    <source>
        <dbReference type="Proteomes" id="UP000256769"/>
    </source>
</evidence>
<comment type="caution">
    <text evidence="5">The sequence shown here is derived from an EMBL/GenBank/DDBJ whole genome shotgun (WGS) entry which is preliminary data.</text>
</comment>
<dbReference type="InterPro" id="IPR036388">
    <property type="entry name" value="WH-like_DNA-bd_sf"/>
</dbReference>
<evidence type="ECO:0000256" key="3">
    <source>
        <dbReference type="ARBA" id="ARBA00023163"/>
    </source>
</evidence>
<dbReference type="InterPro" id="IPR002577">
    <property type="entry name" value="HTH_HxlR"/>
</dbReference>
<reference evidence="5 6" key="1">
    <citation type="journal article" date="2007" name="Int. J. Syst. Evol. Microbiol.">
        <title>Chryseobacterium flavum sp. nov., isolated from polluted soil.</title>
        <authorList>
            <person name="Zhou Y."/>
            <person name="Dong J."/>
            <person name="Wang X."/>
            <person name="Huang X."/>
            <person name="Zhang K.Y."/>
            <person name="Zhang Y.Q."/>
            <person name="Guo Y.F."/>
            <person name="Lai R."/>
            <person name="Li W.J."/>
        </authorList>
    </citation>
    <scope>NUCLEOTIDE SEQUENCE [LARGE SCALE GENOMIC DNA]</scope>
    <source>
        <strain evidence="5 6">KCTC 12877</strain>
    </source>
</reference>
<keyword evidence="1" id="KW-0805">Transcription regulation</keyword>
<gene>
    <name evidence="5" type="ORF">DRF59_18525</name>
</gene>
<evidence type="ECO:0000259" key="4">
    <source>
        <dbReference type="PROSITE" id="PS51118"/>
    </source>
</evidence>
<sequence length="119" mass="13320">MKEDKLAYSQPQCTTHLSATEDALYVLGGRWTIRVMIAILGGHTRFNELQRTIQGISARVLSGELKKLEMNHLVERTVLADQKPVLVEYIPTDYSKSLKDVIAALAEWGANHKKKITAS</sequence>
<feature type="domain" description="HTH hxlR-type" evidence="4">
    <location>
        <begin position="13"/>
        <end position="117"/>
    </location>
</feature>
<evidence type="ECO:0000256" key="2">
    <source>
        <dbReference type="ARBA" id="ARBA00023125"/>
    </source>
</evidence>
<dbReference type="SUPFAM" id="SSF46785">
    <property type="entry name" value="Winged helix' DNA-binding domain"/>
    <property type="match status" value="1"/>
</dbReference>
<dbReference type="Gene3D" id="1.10.10.10">
    <property type="entry name" value="Winged helix-like DNA-binding domain superfamily/Winged helix DNA-binding domain"/>
    <property type="match status" value="1"/>
</dbReference>
<dbReference type="InterPro" id="IPR036390">
    <property type="entry name" value="WH_DNA-bd_sf"/>
</dbReference>
<dbReference type="PROSITE" id="PS51118">
    <property type="entry name" value="HTH_HXLR"/>
    <property type="match status" value="1"/>
</dbReference>
<dbReference type="GO" id="GO:0003677">
    <property type="term" value="F:DNA binding"/>
    <property type="evidence" value="ECO:0007669"/>
    <property type="project" value="UniProtKB-KW"/>
</dbReference>